<feature type="compositionally biased region" description="Basic and acidic residues" evidence="1">
    <location>
        <begin position="35"/>
        <end position="45"/>
    </location>
</feature>
<comment type="caution">
    <text evidence="2">The sequence shown here is derived from an EMBL/GenBank/DDBJ whole genome shotgun (WGS) entry which is preliminary data.</text>
</comment>
<name>A0ABQ2AQY6_9MICC</name>
<proteinExistence type="predicted"/>
<protein>
    <submittedName>
        <fullName evidence="2">Uncharacterized protein</fullName>
    </submittedName>
</protein>
<dbReference type="EMBL" id="BMFW01000008">
    <property type="protein sequence ID" value="GGH95695.1"/>
    <property type="molecule type" value="Genomic_DNA"/>
</dbReference>
<evidence type="ECO:0000313" key="2">
    <source>
        <dbReference type="EMBL" id="GGH95695.1"/>
    </source>
</evidence>
<gene>
    <name evidence="2" type="ORF">GCM10007170_21820</name>
</gene>
<accession>A0ABQ2AQY6</accession>
<evidence type="ECO:0000313" key="3">
    <source>
        <dbReference type="Proteomes" id="UP000643279"/>
    </source>
</evidence>
<feature type="compositionally biased region" description="Basic and acidic residues" evidence="1">
    <location>
        <begin position="1"/>
        <end position="17"/>
    </location>
</feature>
<dbReference type="Proteomes" id="UP000643279">
    <property type="component" value="Unassembled WGS sequence"/>
</dbReference>
<feature type="region of interest" description="Disordered" evidence="1">
    <location>
        <begin position="1"/>
        <end position="45"/>
    </location>
</feature>
<keyword evidence="3" id="KW-1185">Reference proteome</keyword>
<feature type="compositionally biased region" description="Polar residues" evidence="1">
    <location>
        <begin position="22"/>
        <end position="33"/>
    </location>
</feature>
<reference evidence="3" key="1">
    <citation type="journal article" date="2019" name="Int. J. Syst. Evol. Microbiol.">
        <title>The Global Catalogue of Microorganisms (GCM) 10K type strain sequencing project: providing services to taxonomists for standard genome sequencing and annotation.</title>
        <authorList>
            <consortium name="The Broad Institute Genomics Platform"/>
            <consortium name="The Broad Institute Genome Sequencing Center for Infectious Disease"/>
            <person name="Wu L."/>
            <person name="Ma J."/>
        </authorList>
    </citation>
    <scope>NUCLEOTIDE SEQUENCE [LARGE SCALE GENOMIC DNA]</scope>
    <source>
        <strain evidence="3">CGMCC 1.12778</strain>
    </source>
</reference>
<dbReference type="RefSeq" id="WP_188571621.1">
    <property type="nucleotide sequence ID" value="NZ_BMFW01000008.1"/>
</dbReference>
<sequence length="45" mass="5194">MAEGKGNKTSEADDIRGRNFIYQEQRSDGTQSDFFRLENPNRQDA</sequence>
<organism evidence="2 3">
    <name type="scientific">Arthrobacter liuii</name>
    <dbReference type="NCBI Taxonomy" id="1476996"/>
    <lineage>
        <taxon>Bacteria</taxon>
        <taxon>Bacillati</taxon>
        <taxon>Actinomycetota</taxon>
        <taxon>Actinomycetes</taxon>
        <taxon>Micrococcales</taxon>
        <taxon>Micrococcaceae</taxon>
        <taxon>Arthrobacter</taxon>
    </lineage>
</organism>
<evidence type="ECO:0000256" key="1">
    <source>
        <dbReference type="SAM" id="MobiDB-lite"/>
    </source>
</evidence>